<dbReference type="Proteomes" id="UP000182124">
    <property type="component" value="Unassembled WGS sequence"/>
</dbReference>
<evidence type="ECO:0008006" key="3">
    <source>
        <dbReference type="Google" id="ProtNLM"/>
    </source>
</evidence>
<proteinExistence type="predicted"/>
<sequence length="153" mass="17172">MQSTVNTIDIQNYLPHRKPMLMVDSILELTNEKVKTVFEIKADNVFVADDAFAEVGLIENAAQTCSSIVGQSFFLDEEDQVKDGIEVIGFISGIKKMKVFALPQVGSSITTNAVLHSRFDTDEYCICTMICSTYCNDILLFEAEINLFIQEKR</sequence>
<gene>
    <name evidence="1" type="ORF">SAMN02927925_00649</name>
</gene>
<dbReference type="RefSeq" id="WP_035653994.1">
    <property type="nucleotide sequence ID" value="NZ_CBCSBQ010000005.1"/>
</dbReference>
<evidence type="ECO:0000313" key="1">
    <source>
        <dbReference type="EMBL" id="SCX03283.1"/>
    </source>
</evidence>
<dbReference type="SUPFAM" id="SSF54637">
    <property type="entry name" value="Thioesterase/thiol ester dehydrase-isomerase"/>
    <property type="match status" value="1"/>
</dbReference>
<dbReference type="Gene3D" id="3.10.129.10">
    <property type="entry name" value="Hotdog Thioesterase"/>
    <property type="match status" value="1"/>
</dbReference>
<accession>A0A1G4V9K1</accession>
<evidence type="ECO:0000313" key="2">
    <source>
        <dbReference type="Proteomes" id="UP000182124"/>
    </source>
</evidence>
<dbReference type="STRING" id="329186.SAMN02927925_00649"/>
<dbReference type="InterPro" id="IPR029069">
    <property type="entry name" value="HotDog_dom_sf"/>
</dbReference>
<reference evidence="1 2" key="1">
    <citation type="submission" date="2016-10" db="EMBL/GenBank/DDBJ databases">
        <authorList>
            <person name="de Groot N.N."/>
        </authorList>
    </citation>
    <scope>NUCLEOTIDE SEQUENCE [LARGE SCALE GENOMIC DNA]</scope>
    <source>
        <strain evidence="1 2">CGMCC 1.3801</strain>
    </source>
</reference>
<organism evidence="1 2">
    <name type="scientific">Flavobacterium saliperosum</name>
    <dbReference type="NCBI Taxonomy" id="329186"/>
    <lineage>
        <taxon>Bacteria</taxon>
        <taxon>Pseudomonadati</taxon>
        <taxon>Bacteroidota</taxon>
        <taxon>Flavobacteriia</taxon>
        <taxon>Flavobacteriales</taxon>
        <taxon>Flavobacteriaceae</taxon>
        <taxon>Flavobacterium</taxon>
    </lineage>
</organism>
<dbReference type="EMBL" id="FMTY01000001">
    <property type="protein sequence ID" value="SCX03283.1"/>
    <property type="molecule type" value="Genomic_DNA"/>
</dbReference>
<dbReference type="AlphaFoldDB" id="A0A1G4V9K1"/>
<name>A0A1G4V9K1_9FLAO</name>
<protein>
    <recommendedName>
        <fullName evidence="3">3-hydroxymyristoyl/3-hydroxydecanoyl-(Acyl carrier protein) dehydratase</fullName>
    </recommendedName>
</protein>
<dbReference type="Pfam" id="PF22817">
    <property type="entry name" value="ApeP-like"/>
    <property type="match status" value="1"/>
</dbReference>
<dbReference type="eggNOG" id="COG4706">
    <property type="taxonomic scope" value="Bacteria"/>
</dbReference>
<dbReference type="InterPro" id="IPR016776">
    <property type="entry name" value="ApeP-like_dehydratase"/>
</dbReference>